<dbReference type="InterPro" id="IPR011993">
    <property type="entry name" value="PH-like_dom_sf"/>
</dbReference>
<keyword evidence="15" id="KW-1185">Reference proteome</keyword>
<dbReference type="Gene3D" id="2.30.29.30">
    <property type="entry name" value="Pleckstrin-homology domain (PH domain)/Phosphotyrosine-binding domain (PTB)"/>
    <property type="match status" value="1"/>
</dbReference>
<gene>
    <name evidence="13" type="ORF">BJG266_LOCUS35475</name>
    <name evidence="14" type="ORF">QVE165_LOCUS52493</name>
</gene>
<feature type="compositionally biased region" description="Polar residues" evidence="10">
    <location>
        <begin position="2235"/>
        <end position="2246"/>
    </location>
</feature>
<name>A0A815I4M9_9BILA</name>
<evidence type="ECO:0000313" key="13">
    <source>
        <dbReference type="EMBL" id="CAF1360638.1"/>
    </source>
</evidence>
<evidence type="ECO:0000259" key="11">
    <source>
        <dbReference type="PROSITE" id="PS50003"/>
    </source>
</evidence>
<dbReference type="PROSITE" id="PS00019">
    <property type="entry name" value="ACTININ_1"/>
    <property type="match status" value="1"/>
</dbReference>
<dbReference type="InterPro" id="IPR001589">
    <property type="entry name" value="Actinin_actin-bd_CS"/>
</dbReference>
<dbReference type="PROSITE" id="PS00020">
    <property type="entry name" value="ACTININ_2"/>
    <property type="match status" value="1"/>
</dbReference>
<dbReference type="InterPro" id="IPR018159">
    <property type="entry name" value="Spectrin/alpha-actinin"/>
</dbReference>
<dbReference type="InterPro" id="IPR001849">
    <property type="entry name" value="PH_domain"/>
</dbReference>
<feature type="compositionally biased region" description="Basic and acidic residues" evidence="10">
    <location>
        <begin position="2221"/>
        <end position="2232"/>
    </location>
</feature>
<feature type="coiled-coil region" evidence="9">
    <location>
        <begin position="1023"/>
        <end position="1064"/>
    </location>
</feature>
<accession>A0A815I4M9</accession>
<dbReference type="InterPro" id="IPR001715">
    <property type="entry name" value="CH_dom"/>
</dbReference>
<evidence type="ECO:0000256" key="5">
    <source>
        <dbReference type="ARBA" id="ARBA00022737"/>
    </source>
</evidence>
<comment type="caution">
    <text evidence="13">The sequence shown here is derived from an EMBL/GenBank/DDBJ whole genome shotgun (WGS) entry which is preliminary data.</text>
</comment>
<dbReference type="PRINTS" id="PR00683">
    <property type="entry name" value="SPECTRINPH"/>
</dbReference>
<dbReference type="EMBL" id="CAJNOM010001251">
    <property type="protein sequence ID" value="CAF1600007.1"/>
    <property type="molecule type" value="Genomic_DNA"/>
</dbReference>
<dbReference type="SUPFAM" id="SSF47576">
    <property type="entry name" value="Calponin-homology domain, CH-domain"/>
    <property type="match status" value="1"/>
</dbReference>
<sequence>MVDTASYHQQQTYLDMSAATANGILHTHTNGHGSQPDQIPFNLDQLPAGFDLDGQDECNSSARMFERTRIQVLADERGHVQKKTFTKWVNSHLTRVGCRINDLYTDLGDGRNLIRLLEILSGERLPKATRGKMRIHCLENVDKAIMFLQEQHVHLENIGAHDIVDGNSSLILGLIWTIILRFQIQDITIEEYESTETKSAKDALLLWCQMKTADYPSVNVRNFTSSWKDGLAFCALIHKHRPDLIPQYKTLTKDNPNHNLQLAFDICEKRLGISKLLDPEDVNVEYVDEKSVITYIVTLYHYFSKMKNDSVQGRRLAKVVGSALDAEKMAHEYERLVSDLLAWIEQTIRTLNDRQFPNSLGRVQERLVDFNRYRVMDKPSRFAEKGNLEVLLFTLQSKERANQQIPYQPREGKMISDINRAWENLERAEHERELALREEILRQERLEQLATKFNRKAGLREKWLTDSEKLVASDQFGTDLASVEAAFKKQEAIQTDIAAFEERLQNIMAIANELRTEDYHDYGTIEARKKNVEMHWEYLVGLVTKRRQCLELAYNLQRVFQEMQYIYEWITDLKWRLKSDDIERYIMSADDLLQRHSLIEADVFVIDERLQRAIADADEYLSPDAHIEGYRPATSEEIEIRIHNLQKAYEELIELARKRRDILEQAKILAKFYSDVGDVELWIDEKQQTMTSPDMGHDVNSTDSLVGKHKLVEADMTSRYGQLDNLTGQSENMIKQGHFAAPRINDRLDMLKSKWNNLLQISSNRADNLKQTHDYYQFFADADDTDTWMLDMLKLVSSEDIGRDELSAQTLFKKHKDTQDILDNYRQAIDNLKTNNLQTLTPEKQASSEVQQRLQSIERRYTELLELSKLRKQKLHDAISLFRLLADADNVEAWIEEKERFLATLDPTQVNDIEELEVIKHRFDGFERDMNSTASKVAIVGHQARTLVQNDHPNSQEILDRINKLNHNWAQLRRLVDKKREDLSSTFGVQTFHIECNETISWIQDKIRIVQSTEDLGRDLGGVMTMQRRLSGLERDMAAIQSKLDQLESEASKLEKDHPEDAQDIRNKVGQINSVWYELKEILRRREESMGEAAELQKFLRDLDHFSAWLTRTQTSVASEDIPNSLNEAEQLLNQHQTIKEEIDRYGPDYAQMKDYGHRVIRDADTTDPQYIFLRERLNALDDGWNELDQMWHQKKNMLTEAMQYQMFARDSNQAEILLNHQEAYLAREREQKPKSFDDVEVLIKKHEDFITTMTANEDKIQGVCSFAQRLCQENHYLGDRILSRASIINDRYSSNRQSALEMHEKLQDSLKYFQFVQDCDDLKEWLDMKSLQAQDDTYRDTANIHTKYLRHQAFQAEILSNKERLLALKEHAEQLKSEHPQIINSSIIDQRIHELDDSWVKLEDITRDKGERLFDANRSKLFQQSITNLDEFMFNIEKHLYAGESTTTAPPSSSDQIDSQVLSTGLVAAAPSTTTATLEPVENNLTATNLLLLKQTTIEEELLKRQQQVDELRVQAEKLKQLEPEKSEEIDTKRLQVEEKFSKLLQPLEQKKLRLEQQKHLHQYLRDIEDEQIWLSEKRHLLQSYSDLIFNNKQQTLMNVQLLKRKNESLLKEIENHEQRLLEHLNNECTRISQDYPARADEFQERLENLSDNYIQLKETIKQRREHLELLENLYQYYYDLSEAEAWLGEQELYMMSEERGKDELATQTFIRKQQTMDQTIENYTDILRELDNKAKHLIQDLNHSSLTKDFVHDHQDLINKRQTQLDKLYASLKDLSVERRQRLEETLKLYRLNREIDDLEQWISDRELIAGSHELGQDFEHVNMLLDRFAQFAQETEQIGNERLQHANDMIDLLISNGHIDSAEIAELKDTLNESYQDLLEMIETRLQSLKASWELQKFLHDCKEILSAMQERKNTIPDEIGRDQQSVQQLLRKHQQFETELVLLAQDIQRIQQEAKRLNGRYAGEKETEIKQKEIDVLTQWKLLQQFVDQRKRLLNDYEDLHRFFNLTRDLNMWMDGMIRQMNNSAKPHDVSGVDLLMNNHQSLKAEIDARQENFTMCINLGKDLINRRHVRSSDVKDKCVELSMLRDRLDDTWHERWEYLQLILEVYQFARDAAIAETWLVAQESYLNNEELGETLDQVENLIKRHEQFEKSLMAQEDRFNALRNLTTLEKKRQQPPIEPRQSRLPIYLEEFKTWEERDTERPIGDKSKMKSTIIEEKTMTDGHDRLSGKQRPSQEYDTTTGKQRRSESSTRLPIIKEGFLTRKHEWEGYERKATHRTWEKYYCVLTSSRLSFYKDAKHLKTGRQVSDDLILDVSANVAPAVDYHKRHNVFRLKLQGGNEYLFQARDNIEMNEWIMTINNSINSSSITSSATTSPTTQIPSIALTSPPTASSSSRQVTTPAMISSTSGVEMSQSSSDQEPKSRTLPVRSSSSVEPGSSQQPPAVKKKSNRLFSSKRK</sequence>
<dbReference type="GO" id="GO:0008091">
    <property type="term" value="C:spectrin"/>
    <property type="evidence" value="ECO:0007669"/>
    <property type="project" value="InterPro"/>
</dbReference>
<feature type="domain" description="PH" evidence="11">
    <location>
        <begin position="2258"/>
        <end position="2367"/>
    </location>
</feature>
<proteinExistence type="inferred from homology"/>
<dbReference type="CDD" id="cd21248">
    <property type="entry name" value="CH_SPTB_like_rpt2"/>
    <property type="match status" value="1"/>
</dbReference>
<feature type="region of interest" description="Disordered" evidence="10">
    <location>
        <begin position="2370"/>
        <end position="2461"/>
    </location>
</feature>
<dbReference type="FunFam" id="1.10.418.10:FF:000001">
    <property type="entry name" value="Actinin alpha 1"/>
    <property type="match status" value="1"/>
</dbReference>
<dbReference type="InterPro" id="IPR001605">
    <property type="entry name" value="PH_dom-spectrin-type"/>
</dbReference>
<evidence type="ECO:0000313" key="16">
    <source>
        <dbReference type="Proteomes" id="UP000663877"/>
    </source>
</evidence>
<feature type="region of interest" description="Disordered" evidence="10">
    <location>
        <begin position="2221"/>
        <end position="2255"/>
    </location>
</feature>
<evidence type="ECO:0000256" key="4">
    <source>
        <dbReference type="ARBA" id="ARBA00022490"/>
    </source>
</evidence>
<keyword evidence="9" id="KW-0175">Coiled coil</keyword>
<feature type="coiled-coil region" evidence="9">
    <location>
        <begin position="1594"/>
        <end position="1675"/>
    </location>
</feature>
<comment type="similarity">
    <text evidence="2 8">Belongs to the spectrin family.</text>
</comment>
<reference evidence="13" key="1">
    <citation type="submission" date="2021-02" db="EMBL/GenBank/DDBJ databases">
        <authorList>
            <person name="Nowell W R."/>
        </authorList>
    </citation>
    <scope>NUCLEOTIDE SEQUENCE</scope>
</reference>
<dbReference type="CDD" id="cd00176">
    <property type="entry name" value="SPEC"/>
    <property type="match status" value="10"/>
</dbReference>
<dbReference type="FunFam" id="2.30.29.30:FF:000024">
    <property type="entry name" value="Spectrin beta chain"/>
    <property type="match status" value="1"/>
</dbReference>
<comment type="subcellular location">
    <subcellularLocation>
        <location evidence="1">Cytoplasm</location>
        <location evidence="1">Cytoskeleton</location>
    </subcellularLocation>
</comment>
<dbReference type="CDD" id="cd21246">
    <property type="entry name" value="CH_SPTB-like_rpt1"/>
    <property type="match status" value="1"/>
</dbReference>
<organism evidence="13 16">
    <name type="scientific">Adineta steineri</name>
    <dbReference type="NCBI Taxonomy" id="433720"/>
    <lineage>
        <taxon>Eukaryota</taxon>
        <taxon>Metazoa</taxon>
        <taxon>Spiralia</taxon>
        <taxon>Gnathifera</taxon>
        <taxon>Rotifera</taxon>
        <taxon>Eurotatoria</taxon>
        <taxon>Bdelloidea</taxon>
        <taxon>Adinetida</taxon>
        <taxon>Adinetidae</taxon>
        <taxon>Adineta</taxon>
    </lineage>
</organism>
<dbReference type="FunFam" id="1.20.58.60:FF:000059">
    <property type="entry name" value="Spectrin beta chain"/>
    <property type="match status" value="1"/>
</dbReference>
<feature type="compositionally biased region" description="Basic residues" evidence="10">
    <location>
        <begin position="2448"/>
        <end position="2461"/>
    </location>
</feature>
<evidence type="ECO:0000256" key="6">
    <source>
        <dbReference type="ARBA" id="ARBA00023203"/>
    </source>
</evidence>
<dbReference type="Proteomes" id="UP000663832">
    <property type="component" value="Unassembled WGS sequence"/>
</dbReference>
<dbReference type="PROSITE" id="PS50003">
    <property type="entry name" value="PH_DOMAIN"/>
    <property type="match status" value="1"/>
</dbReference>
<protein>
    <recommendedName>
        <fullName evidence="8">Spectrin beta chain</fullName>
    </recommendedName>
</protein>
<feature type="coiled-coil region" evidence="9">
    <location>
        <begin position="2133"/>
        <end position="2163"/>
    </location>
</feature>
<evidence type="ECO:0000256" key="10">
    <source>
        <dbReference type="SAM" id="MobiDB-lite"/>
    </source>
</evidence>
<feature type="compositionally biased region" description="Low complexity" evidence="10">
    <location>
        <begin position="2370"/>
        <end position="2398"/>
    </location>
</feature>
<dbReference type="InterPro" id="IPR036872">
    <property type="entry name" value="CH_dom_sf"/>
</dbReference>
<dbReference type="Pfam" id="PF00435">
    <property type="entry name" value="Spectrin"/>
    <property type="match status" value="17"/>
</dbReference>
<dbReference type="EMBL" id="CAJNOI010000905">
    <property type="protein sequence ID" value="CAF1360638.1"/>
    <property type="molecule type" value="Genomic_DNA"/>
</dbReference>
<feature type="compositionally biased region" description="Polar residues" evidence="10">
    <location>
        <begin position="2399"/>
        <end position="2421"/>
    </location>
</feature>
<keyword evidence="4 8" id="KW-0963">Cytoplasm</keyword>
<evidence type="ECO:0000313" key="14">
    <source>
        <dbReference type="EMBL" id="CAF1600007.1"/>
    </source>
</evidence>
<evidence type="ECO:0000259" key="12">
    <source>
        <dbReference type="PROSITE" id="PS50021"/>
    </source>
</evidence>
<feature type="coiled-coil region" evidence="9">
    <location>
        <begin position="635"/>
        <end position="666"/>
    </location>
</feature>
<dbReference type="Pfam" id="PF00307">
    <property type="entry name" value="CH"/>
    <property type="match status" value="2"/>
</dbReference>
<feature type="domain" description="Calponin-homology (CH)" evidence="12">
    <location>
        <begin position="198"/>
        <end position="304"/>
    </location>
</feature>
<dbReference type="Pfam" id="PF15410">
    <property type="entry name" value="PH_9"/>
    <property type="match status" value="1"/>
</dbReference>
<evidence type="ECO:0000256" key="3">
    <source>
        <dbReference type="ARBA" id="ARBA00022467"/>
    </source>
</evidence>
<dbReference type="CDD" id="cd10571">
    <property type="entry name" value="PH_beta_spectrin"/>
    <property type="match status" value="1"/>
</dbReference>
<dbReference type="FunFam" id="1.20.58.60:FF:000172">
    <property type="entry name" value="Spectrin beta chain"/>
    <property type="match status" value="1"/>
</dbReference>
<keyword evidence="5" id="KW-0677">Repeat</keyword>
<dbReference type="SMART" id="SM00033">
    <property type="entry name" value="CH"/>
    <property type="match status" value="2"/>
</dbReference>
<dbReference type="SMART" id="SM00233">
    <property type="entry name" value="PH"/>
    <property type="match status" value="1"/>
</dbReference>
<feature type="compositionally biased region" description="Low complexity" evidence="10">
    <location>
        <begin position="2430"/>
        <end position="2446"/>
    </location>
</feature>
<dbReference type="FunFam" id="1.20.58.60:FF:000019">
    <property type="entry name" value="Spectrin beta chain"/>
    <property type="match status" value="1"/>
</dbReference>
<dbReference type="PROSITE" id="PS50021">
    <property type="entry name" value="CH"/>
    <property type="match status" value="2"/>
</dbReference>
<dbReference type="SUPFAM" id="SSF50729">
    <property type="entry name" value="PH domain-like"/>
    <property type="match status" value="1"/>
</dbReference>
<dbReference type="SMART" id="SM00150">
    <property type="entry name" value="SPEC"/>
    <property type="match status" value="17"/>
</dbReference>
<evidence type="ECO:0000256" key="8">
    <source>
        <dbReference type="PIRNR" id="PIRNR002297"/>
    </source>
</evidence>
<evidence type="ECO:0000256" key="1">
    <source>
        <dbReference type="ARBA" id="ARBA00004245"/>
    </source>
</evidence>
<dbReference type="FunFam" id="1.10.418.10:FF:000004">
    <property type="entry name" value="Spectrin beta chain"/>
    <property type="match status" value="1"/>
</dbReference>
<dbReference type="FunFam" id="1.20.58.60:FF:000011">
    <property type="entry name" value="Spectrin beta chain"/>
    <property type="match status" value="1"/>
</dbReference>
<dbReference type="GO" id="GO:0005543">
    <property type="term" value="F:phospholipid binding"/>
    <property type="evidence" value="ECO:0007669"/>
    <property type="project" value="InterPro"/>
</dbReference>
<feature type="domain" description="Calponin-homology (CH)" evidence="12">
    <location>
        <begin position="79"/>
        <end position="183"/>
    </location>
</feature>
<keyword evidence="7 8" id="KW-0206">Cytoskeleton</keyword>
<dbReference type="InterPro" id="IPR002017">
    <property type="entry name" value="Spectrin_repeat"/>
</dbReference>
<keyword evidence="6 8" id="KW-0009">Actin-binding</keyword>
<feature type="coiled-coil region" evidence="9">
    <location>
        <begin position="815"/>
        <end position="867"/>
    </location>
</feature>
<dbReference type="OrthoDB" id="5865767at2759"/>
<dbReference type="Gene3D" id="1.20.58.60">
    <property type="match status" value="11"/>
</dbReference>
<dbReference type="PIRSF" id="PIRSF002297">
    <property type="entry name" value="Spectrin_beta_subunit"/>
    <property type="match status" value="1"/>
</dbReference>
<dbReference type="Proteomes" id="UP000663877">
    <property type="component" value="Unassembled WGS sequence"/>
</dbReference>
<dbReference type="GO" id="GO:0005200">
    <property type="term" value="F:structural constituent of cytoskeleton"/>
    <property type="evidence" value="ECO:0007669"/>
    <property type="project" value="UniProtKB-UniRule"/>
</dbReference>
<keyword evidence="3 8" id="KW-0117">Actin capping</keyword>
<evidence type="ECO:0000313" key="15">
    <source>
        <dbReference type="Proteomes" id="UP000663832"/>
    </source>
</evidence>
<dbReference type="FunFam" id="1.20.58.60:FF:000028">
    <property type="entry name" value="Spectrin beta chain"/>
    <property type="match status" value="1"/>
</dbReference>
<dbReference type="GO" id="GO:0003779">
    <property type="term" value="F:actin binding"/>
    <property type="evidence" value="ECO:0007669"/>
    <property type="project" value="UniProtKB-KW"/>
</dbReference>
<dbReference type="Gene3D" id="1.10.418.10">
    <property type="entry name" value="Calponin-like domain"/>
    <property type="match status" value="2"/>
</dbReference>
<evidence type="ECO:0000256" key="9">
    <source>
        <dbReference type="SAM" id="Coils"/>
    </source>
</evidence>
<dbReference type="InterPro" id="IPR041681">
    <property type="entry name" value="PH_9"/>
</dbReference>
<feature type="coiled-coil region" evidence="9">
    <location>
        <begin position="1930"/>
        <end position="1971"/>
    </location>
</feature>
<dbReference type="GO" id="GO:0016020">
    <property type="term" value="C:membrane"/>
    <property type="evidence" value="ECO:0007669"/>
    <property type="project" value="UniProtKB-ARBA"/>
</dbReference>
<dbReference type="GO" id="GO:0051693">
    <property type="term" value="P:actin filament capping"/>
    <property type="evidence" value="ECO:0007669"/>
    <property type="project" value="UniProtKB-UniRule"/>
</dbReference>
<evidence type="ECO:0000256" key="7">
    <source>
        <dbReference type="ARBA" id="ARBA00023212"/>
    </source>
</evidence>
<dbReference type="InterPro" id="IPR016343">
    <property type="entry name" value="Spectrin_bsu"/>
</dbReference>
<dbReference type="PANTHER" id="PTHR11915">
    <property type="entry name" value="SPECTRIN/FILAMIN RELATED CYTOSKELETAL PROTEIN"/>
    <property type="match status" value="1"/>
</dbReference>
<dbReference type="SUPFAM" id="SSF46966">
    <property type="entry name" value="Spectrin repeat"/>
    <property type="match status" value="14"/>
</dbReference>
<evidence type="ECO:0000256" key="2">
    <source>
        <dbReference type="ARBA" id="ARBA00006826"/>
    </source>
</evidence>